<dbReference type="PRINTS" id="PR00111">
    <property type="entry name" value="ABHYDROLASE"/>
</dbReference>
<dbReference type="Gene3D" id="3.40.50.1820">
    <property type="entry name" value="alpha/beta hydrolase"/>
    <property type="match status" value="1"/>
</dbReference>
<keyword evidence="2" id="KW-0378">Hydrolase</keyword>
<dbReference type="InterPro" id="IPR029058">
    <property type="entry name" value="AB_hydrolase_fold"/>
</dbReference>
<evidence type="ECO:0000313" key="2">
    <source>
        <dbReference type="EMBL" id="AZS51317.1"/>
    </source>
</evidence>
<dbReference type="SUPFAM" id="SSF53474">
    <property type="entry name" value="alpha/beta-Hydrolases"/>
    <property type="match status" value="1"/>
</dbReference>
<protein>
    <submittedName>
        <fullName evidence="2">Alpha/beta fold hydrolase</fullName>
    </submittedName>
</protein>
<proteinExistence type="predicted"/>
<evidence type="ECO:0000259" key="1">
    <source>
        <dbReference type="Pfam" id="PF12697"/>
    </source>
</evidence>
<dbReference type="InterPro" id="IPR000073">
    <property type="entry name" value="AB_hydrolase_1"/>
</dbReference>
<dbReference type="RefSeq" id="WP_127164082.1">
    <property type="nucleotide sequence ID" value="NZ_CP029822.1"/>
</dbReference>
<dbReference type="InterPro" id="IPR050266">
    <property type="entry name" value="AB_hydrolase_sf"/>
</dbReference>
<dbReference type="PANTHER" id="PTHR43798:SF29">
    <property type="entry name" value="AB HYDROLASE-1 DOMAIN-CONTAINING PROTEIN"/>
    <property type="match status" value="1"/>
</dbReference>
<keyword evidence="3" id="KW-1185">Reference proteome</keyword>
<name>A0A3S9XFW4_9GAMM</name>
<dbReference type="AlphaFoldDB" id="A0A3S9XFW4"/>
<dbReference type="KEGG" id="emo:DM558_11295"/>
<sequence length="238" mass="26610">MINKKKPTLIMLPGLLCNERLWQHQVENLNDICDPYVANLSLDNSVENMAKRILAEAPERFALAGLSMGGYVSFEIMRQAPERVICLALLDTMARLDEPERLQKRKGLLRITEEGRFLGVTPRLLPTLIYKDKLNTPVADEVMGMAASLGKEVFIRQQTAIINRPDSTATLSKIEVPTIVIVGEEDQLTPSAESMKMVRAIPDAILHLLPHCGHLPPLELPEATTALLRQWLAANTWE</sequence>
<dbReference type="Pfam" id="PF12697">
    <property type="entry name" value="Abhydrolase_6"/>
    <property type="match status" value="1"/>
</dbReference>
<dbReference type="PANTHER" id="PTHR43798">
    <property type="entry name" value="MONOACYLGLYCEROL LIPASE"/>
    <property type="match status" value="1"/>
</dbReference>
<evidence type="ECO:0000313" key="3">
    <source>
        <dbReference type="Proteomes" id="UP000273143"/>
    </source>
</evidence>
<dbReference type="GO" id="GO:0016787">
    <property type="term" value="F:hydrolase activity"/>
    <property type="evidence" value="ECO:0007669"/>
    <property type="project" value="UniProtKB-KW"/>
</dbReference>
<dbReference type="EMBL" id="CP029822">
    <property type="protein sequence ID" value="AZS51317.1"/>
    <property type="molecule type" value="Genomic_DNA"/>
</dbReference>
<dbReference type="Proteomes" id="UP000273143">
    <property type="component" value="Chromosome"/>
</dbReference>
<gene>
    <name evidence="2" type="ORF">DM558_11295</name>
</gene>
<organism evidence="2 3">
    <name type="scientific">Entomomonas moraniae</name>
    <dbReference type="NCBI Taxonomy" id="2213226"/>
    <lineage>
        <taxon>Bacteria</taxon>
        <taxon>Pseudomonadati</taxon>
        <taxon>Pseudomonadota</taxon>
        <taxon>Gammaproteobacteria</taxon>
        <taxon>Pseudomonadales</taxon>
        <taxon>Pseudomonadaceae</taxon>
        <taxon>Entomomonas</taxon>
    </lineage>
</organism>
<accession>A0A3S9XFW4</accession>
<reference evidence="3" key="1">
    <citation type="submission" date="2018-06" db="EMBL/GenBank/DDBJ databases">
        <title>Complete genome of Pseudomonas insecticola strain QZS01.</title>
        <authorList>
            <person name="Wang J."/>
            <person name="Su Q."/>
        </authorList>
    </citation>
    <scope>NUCLEOTIDE SEQUENCE [LARGE SCALE GENOMIC DNA]</scope>
    <source>
        <strain evidence="3">QZS01</strain>
    </source>
</reference>
<feature type="domain" description="AB hydrolase-1" evidence="1">
    <location>
        <begin position="52"/>
        <end position="224"/>
    </location>
</feature>